<gene>
    <name evidence="1" type="ORF">QFC20_004298</name>
</gene>
<evidence type="ECO:0000313" key="1">
    <source>
        <dbReference type="EMBL" id="KAJ9105618.1"/>
    </source>
</evidence>
<comment type="caution">
    <text evidence="1">The sequence shown here is derived from an EMBL/GenBank/DDBJ whole genome shotgun (WGS) entry which is preliminary data.</text>
</comment>
<evidence type="ECO:0000313" key="2">
    <source>
        <dbReference type="Proteomes" id="UP001230649"/>
    </source>
</evidence>
<dbReference type="EMBL" id="JASBWS010000048">
    <property type="protein sequence ID" value="KAJ9105618.1"/>
    <property type="molecule type" value="Genomic_DNA"/>
</dbReference>
<reference evidence="1" key="1">
    <citation type="submission" date="2023-04" db="EMBL/GenBank/DDBJ databases">
        <title>Draft Genome sequencing of Naganishia species isolated from polar environments using Oxford Nanopore Technology.</title>
        <authorList>
            <person name="Leo P."/>
            <person name="Venkateswaran K."/>
        </authorList>
    </citation>
    <scope>NUCLEOTIDE SEQUENCE</scope>
    <source>
        <strain evidence="1">MNA-CCFEE 5262</strain>
    </source>
</reference>
<accession>A0ACC2W2K2</accession>
<keyword evidence="2" id="KW-1185">Reference proteome</keyword>
<proteinExistence type="predicted"/>
<sequence length="613" mass="66745">MGFSLFKKKNKDKAPTASPNLSVPINNRPMASPNLRNPNTPSSAGSPRVVGSPMMNSPALSVNEWGQVPSIATGRRIKLRCVLDPLANANGNLQEDVNNKGEALKELFYITTELDAPIETLRHQIEQELAVEGKYSVGIFKFYDQVAIPWAAHYQAKTYANRYALPVHLVSHFPSFFLDDPSQLNASYSVQAATQHLVKPDTAASNHLFETTVEDWWPEGVDNKDGAISVLIRLGEPVTTGLPPLTLMVHFAEYQTSDMINLLPSPVSLDFAGAAVEKEAPNPPLAIEVSRNATVSDLKEAVLKADGRPVGLLEKIKLWKVDLTWKQIMEFDAAGDGKEGSMPWPYALNAPETTPLRDSTVSLDAIFPEYKPNANRISIFVWIHPSALGILTRSKDLTLPILGEGIPSFQYPMKIRRHASKVERQAMLEKNKVRSIANYQEDANGNVLRRPSLGRMGRPVTAPFSAASSPGSSPVLSTVSYGGRKGILKRSSSGLSSAHMLPTSSPGLNFASVPRISLYRSPNGSVSSSNVTSPFSSDSEDSSGVTSVPQTPLTSSLDLRVDFLTLPTLVPAKTVRWSQDMDIPRKKVTAARTVTIIEGEGVHTDELEEPHAI</sequence>
<protein>
    <submittedName>
        <fullName evidence="1">Uncharacterized protein</fullName>
    </submittedName>
</protein>
<name>A0ACC2W2K2_9TREE</name>
<dbReference type="Proteomes" id="UP001230649">
    <property type="component" value="Unassembled WGS sequence"/>
</dbReference>
<organism evidence="1 2">
    <name type="scientific">Naganishia adeliensis</name>
    <dbReference type="NCBI Taxonomy" id="92952"/>
    <lineage>
        <taxon>Eukaryota</taxon>
        <taxon>Fungi</taxon>
        <taxon>Dikarya</taxon>
        <taxon>Basidiomycota</taxon>
        <taxon>Agaricomycotina</taxon>
        <taxon>Tremellomycetes</taxon>
        <taxon>Filobasidiales</taxon>
        <taxon>Filobasidiaceae</taxon>
        <taxon>Naganishia</taxon>
    </lineage>
</organism>